<feature type="transmembrane region" description="Helical" evidence="1">
    <location>
        <begin position="12"/>
        <end position="33"/>
    </location>
</feature>
<dbReference type="AlphaFoldDB" id="A0A931DCS0"/>
<feature type="transmembrane region" description="Helical" evidence="1">
    <location>
        <begin position="39"/>
        <end position="58"/>
    </location>
</feature>
<gene>
    <name evidence="2" type="ORF">IW252_001240</name>
</gene>
<proteinExistence type="predicted"/>
<protein>
    <submittedName>
        <fullName evidence="2">Uncharacterized protein</fullName>
    </submittedName>
</protein>
<keyword evidence="3" id="KW-1185">Reference proteome</keyword>
<evidence type="ECO:0000313" key="3">
    <source>
        <dbReference type="Proteomes" id="UP000625033"/>
    </source>
</evidence>
<keyword evidence="1" id="KW-1133">Transmembrane helix</keyword>
<reference evidence="2" key="1">
    <citation type="submission" date="2020-11" db="EMBL/GenBank/DDBJ databases">
        <title>Sequencing the genomes of 1000 actinobacteria strains.</title>
        <authorList>
            <person name="Klenk H.-P."/>
        </authorList>
    </citation>
    <scope>NUCLEOTIDE SEQUENCE</scope>
    <source>
        <strain evidence="2">DSM 26152</strain>
    </source>
</reference>
<keyword evidence="1" id="KW-0812">Transmembrane</keyword>
<comment type="caution">
    <text evidence="2">The sequence shown here is derived from an EMBL/GenBank/DDBJ whole genome shotgun (WGS) entry which is preliminary data.</text>
</comment>
<sequence length="74" mass="8020">MDEEIRMKPERRGGVPVTLILLVVLAVVLFLTAAPHQEIWWNIVAALAVVGCSWGAIADSSAKAKKLRQAKGPK</sequence>
<dbReference type="Proteomes" id="UP000625033">
    <property type="component" value="Unassembled WGS sequence"/>
</dbReference>
<organism evidence="2 3">
    <name type="scientific">Zhihengliuella flava</name>
    <dbReference type="NCBI Taxonomy" id="1285193"/>
    <lineage>
        <taxon>Bacteria</taxon>
        <taxon>Bacillati</taxon>
        <taxon>Actinomycetota</taxon>
        <taxon>Actinomycetes</taxon>
        <taxon>Micrococcales</taxon>
        <taxon>Micrococcaceae</taxon>
        <taxon>Zhihengliuella</taxon>
    </lineage>
</organism>
<dbReference type="RefSeq" id="WP_231365933.1">
    <property type="nucleotide sequence ID" value="NZ_JADOTZ010000001.1"/>
</dbReference>
<evidence type="ECO:0000256" key="1">
    <source>
        <dbReference type="SAM" id="Phobius"/>
    </source>
</evidence>
<keyword evidence="1" id="KW-0472">Membrane</keyword>
<name>A0A931DCS0_9MICC</name>
<accession>A0A931DCS0</accession>
<dbReference type="EMBL" id="JADOTZ010000001">
    <property type="protein sequence ID" value="MBG6084473.1"/>
    <property type="molecule type" value="Genomic_DNA"/>
</dbReference>
<evidence type="ECO:0000313" key="2">
    <source>
        <dbReference type="EMBL" id="MBG6084473.1"/>
    </source>
</evidence>